<dbReference type="AlphaFoldDB" id="A0A9J6GYZ1"/>
<proteinExistence type="predicted"/>
<dbReference type="EMBL" id="JABSTR010000010">
    <property type="protein sequence ID" value="KAH9380685.1"/>
    <property type="molecule type" value="Genomic_DNA"/>
</dbReference>
<dbReference type="OMA" id="IEWHVRA"/>
<dbReference type="OrthoDB" id="6514843at2759"/>
<reference evidence="1 2" key="1">
    <citation type="journal article" date="2020" name="Cell">
        <title>Large-Scale Comparative Analyses of Tick Genomes Elucidate Their Genetic Diversity and Vector Capacities.</title>
        <authorList>
            <consortium name="Tick Genome and Microbiome Consortium (TIGMIC)"/>
            <person name="Jia N."/>
            <person name="Wang J."/>
            <person name="Shi W."/>
            <person name="Du L."/>
            <person name="Sun Y."/>
            <person name="Zhan W."/>
            <person name="Jiang J.F."/>
            <person name="Wang Q."/>
            <person name="Zhang B."/>
            <person name="Ji P."/>
            <person name="Bell-Sakyi L."/>
            <person name="Cui X.M."/>
            <person name="Yuan T.T."/>
            <person name="Jiang B.G."/>
            <person name="Yang W.F."/>
            <person name="Lam T.T."/>
            <person name="Chang Q.C."/>
            <person name="Ding S.J."/>
            <person name="Wang X.J."/>
            <person name="Zhu J.G."/>
            <person name="Ruan X.D."/>
            <person name="Zhao L."/>
            <person name="Wei J.T."/>
            <person name="Ye R.Z."/>
            <person name="Que T.C."/>
            <person name="Du C.H."/>
            <person name="Zhou Y.H."/>
            <person name="Cheng J.X."/>
            <person name="Dai P.F."/>
            <person name="Guo W.B."/>
            <person name="Han X.H."/>
            <person name="Huang E.J."/>
            <person name="Li L.F."/>
            <person name="Wei W."/>
            <person name="Gao Y.C."/>
            <person name="Liu J.Z."/>
            <person name="Shao H.Z."/>
            <person name="Wang X."/>
            <person name="Wang C.C."/>
            <person name="Yang T.C."/>
            <person name="Huo Q.B."/>
            <person name="Li W."/>
            <person name="Chen H.Y."/>
            <person name="Chen S.E."/>
            <person name="Zhou L.G."/>
            <person name="Ni X.B."/>
            <person name="Tian J.H."/>
            <person name="Sheng Y."/>
            <person name="Liu T."/>
            <person name="Pan Y.S."/>
            <person name="Xia L.Y."/>
            <person name="Li J."/>
            <person name="Zhao F."/>
            <person name="Cao W.C."/>
        </authorList>
    </citation>
    <scope>NUCLEOTIDE SEQUENCE [LARGE SCALE GENOMIC DNA]</scope>
    <source>
        <strain evidence="1">HaeL-2018</strain>
    </source>
</reference>
<sequence length="131" mass="14713">MTSPAKTLIKGIRLAEGGCDAAFNLLKDRFVRRDLWMADYVDARLAITPVKTSAGVKRLRSLHDEIAVHQDALEELGIALDEYAVIIYRVLLNALPHDIALLYRQRMKESAANEVTGDAKQVEEILEILRI</sequence>
<evidence type="ECO:0000313" key="1">
    <source>
        <dbReference type="EMBL" id="KAH9380685.1"/>
    </source>
</evidence>
<dbReference type="InterPro" id="IPR005312">
    <property type="entry name" value="DUF1759"/>
</dbReference>
<dbReference type="Proteomes" id="UP000821853">
    <property type="component" value="Chromosome 8"/>
</dbReference>
<accession>A0A9J6GYZ1</accession>
<protein>
    <submittedName>
        <fullName evidence="1">Uncharacterized protein</fullName>
    </submittedName>
</protein>
<comment type="caution">
    <text evidence="1">The sequence shown here is derived from an EMBL/GenBank/DDBJ whole genome shotgun (WGS) entry which is preliminary data.</text>
</comment>
<organism evidence="1 2">
    <name type="scientific">Haemaphysalis longicornis</name>
    <name type="common">Bush tick</name>
    <dbReference type="NCBI Taxonomy" id="44386"/>
    <lineage>
        <taxon>Eukaryota</taxon>
        <taxon>Metazoa</taxon>
        <taxon>Ecdysozoa</taxon>
        <taxon>Arthropoda</taxon>
        <taxon>Chelicerata</taxon>
        <taxon>Arachnida</taxon>
        <taxon>Acari</taxon>
        <taxon>Parasitiformes</taxon>
        <taxon>Ixodida</taxon>
        <taxon>Ixodoidea</taxon>
        <taxon>Ixodidae</taxon>
        <taxon>Haemaphysalinae</taxon>
        <taxon>Haemaphysalis</taxon>
    </lineage>
</organism>
<dbReference type="Pfam" id="PF03564">
    <property type="entry name" value="DUF1759"/>
    <property type="match status" value="1"/>
</dbReference>
<evidence type="ECO:0000313" key="2">
    <source>
        <dbReference type="Proteomes" id="UP000821853"/>
    </source>
</evidence>
<keyword evidence="2" id="KW-1185">Reference proteome</keyword>
<gene>
    <name evidence="1" type="ORF">HPB48_021152</name>
</gene>
<name>A0A9J6GYZ1_HAELO</name>
<dbReference type="VEuPathDB" id="VectorBase:HLOH_051611"/>